<reference evidence="2" key="1">
    <citation type="journal article" date="2014" name="Proc. Natl. Acad. Sci. U.S.A.">
        <title>Extensive sampling of basidiomycete genomes demonstrates inadequacy of the white-rot/brown-rot paradigm for wood decay fungi.</title>
        <authorList>
            <person name="Riley R."/>
            <person name="Salamov A.A."/>
            <person name="Brown D.W."/>
            <person name="Nagy L.G."/>
            <person name="Floudas D."/>
            <person name="Held B.W."/>
            <person name="Levasseur A."/>
            <person name="Lombard V."/>
            <person name="Morin E."/>
            <person name="Otillar R."/>
            <person name="Lindquist E.A."/>
            <person name="Sun H."/>
            <person name="LaButti K.M."/>
            <person name="Schmutz J."/>
            <person name="Jabbour D."/>
            <person name="Luo H."/>
            <person name="Baker S.E."/>
            <person name="Pisabarro A.G."/>
            <person name="Walton J.D."/>
            <person name="Blanchette R.A."/>
            <person name="Henrissat B."/>
            <person name="Martin F."/>
            <person name="Cullen D."/>
            <person name="Hibbett D.S."/>
            <person name="Grigoriev I.V."/>
        </authorList>
    </citation>
    <scope>NUCLEOTIDE SEQUENCE [LARGE SCALE GENOMIC DNA]</scope>
    <source>
        <strain evidence="2">FD-172 SS1</strain>
    </source>
</reference>
<gene>
    <name evidence="1" type="ORF">BOTBODRAFT_112254</name>
</gene>
<dbReference type="Pfam" id="PF20174">
    <property type="entry name" value="DUF6540"/>
    <property type="match status" value="1"/>
</dbReference>
<dbReference type="InParanoid" id="A0A067MLY2"/>
<dbReference type="HOGENOM" id="CLU_102243_0_0_1"/>
<name>A0A067MLY2_BOTB1</name>
<feature type="non-terminal residue" evidence="1">
    <location>
        <position position="1"/>
    </location>
</feature>
<dbReference type="EMBL" id="KL198047">
    <property type="protein sequence ID" value="KDQ12857.1"/>
    <property type="molecule type" value="Genomic_DNA"/>
</dbReference>
<dbReference type="InterPro" id="IPR046670">
    <property type="entry name" value="DUF6540"/>
</dbReference>
<accession>A0A067MLY2</accession>
<dbReference type="AlphaFoldDB" id="A0A067MLY2"/>
<organism evidence="1 2">
    <name type="scientific">Botryobasidium botryosum (strain FD-172 SS1)</name>
    <dbReference type="NCBI Taxonomy" id="930990"/>
    <lineage>
        <taxon>Eukaryota</taxon>
        <taxon>Fungi</taxon>
        <taxon>Dikarya</taxon>
        <taxon>Basidiomycota</taxon>
        <taxon>Agaricomycotina</taxon>
        <taxon>Agaricomycetes</taxon>
        <taxon>Cantharellales</taxon>
        <taxon>Botryobasidiaceae</taxon>
        <taxon>Botryobasidium</taxon>
    </lineage>
</organism>
<evidence type="ECO:0000313" key="2">
    <source>
        <dbReference type="Proteomes" id="UP000027195"/>
    </source>
</evidence>
<keyword evidence="2" id="KW-1185">Reference proteome</keyword>
<sequence length="135" mass="15255">PRAGPPEIYLYVCIEDQALGEPTHRSLVIAREGSEPAEVYQVKGDPLLMAYTTTRENVFASESFNRAVALRKVDGGQATVVRRIASDHGERPTLRAETQREATRNCQNWTTEVVHRLVEGDRQARAVRVGFRSYW</sequence>
<protein>
    <submittedName>
        <fullName evidence="1">Uncharacterized protein</fullName>
    </submittedName>
</protein>
<dbReference type="Proteomes" id="UP000027195">
    <property type="component" value="Unassembled WGS sequence"/>
</dbReference>
<proteinExistence type="predicted"/>
<evidence type="ECO:0000313" key="1">
    <source>
        <dbReference type="EMBL" id="KDQ12857.1"/>
    </source>
</evidence>